<accession>A0A4U9HYY5</accession>
<evidence type="ECO:0000313" key="1">
    <source>
        <dbReference type="EMBL" id="VTP68921.1"/>
    </source>
</evidence>
<protein>
    <submittedName>
        <fullName evidence="1">Uncharacterized protein</fullName>
    </submittedName>
</protein>
<proteinExistence type="predicted"/>
<gene>
    <name evidence="1" type="ORF">NCTC13032_03811</name>
</gene>
<dbReference type="EMBL" id="LR590464">
    <property type="protein sequence ID" value="VTP68921.1"/>
    <property type="molecule type" value="Genomic_DNA"/>
</dbReference>
<sequence>MDLFEPNNTPRNRPFLNSTPAVKTWCEQTGTTQRTRPACQACQCATCNADEPVKLPPVTAQCLKP</sequence>
<reference evidence="1 2" key="1">
    <citation type="submission" date="2019-05" db="EMBL/GenBank/DDBJ databases">
        <authorList>
            <consortium name="Pathogen Informatics"/>
        </authorList>
    </citation>
    <scope>NUCLEOTIDE SEQUENCE [LARGE SCALE GENOMIC DNA]</scope>
    <source>
        <strain evidence="1 2">NCTC13032</strain>
    </source>
</reference>
<organism evidence="1 2">
    <name type="scientific">Leclercia adecarboxylata</name>
    <dbReference type="NCBI Taxonomy" id="83655"/>
    <lineage>
        <taxon>Bacteria</taxon>
        <taxon>Pseudomonadati</taxon>
        <taxon>Pseudomonadota</taxon>
        <taxon>Gammaproteobacteria</taxon>
        <taxon>Enterobacterales</taxon>
        <taxon>Enterobacteriaceae</taxon>
        <taxon>Leclercia</taxon>
    </lineage>
</organism>
<name>A0A4U9HYY5_9ENTR</name>
<dbReference type="Proteomes" id="UP000310719">
    <property type="component" value="Chromosome"/>
</dbReference>
<dbReference type="AlphaFoldDB" id="A0A4U9HYY5"/>
<evidence type="ECO:0000313" key="2">
    <source>
        <dbReference type="Proteomes" id="UP000310719"/>
    </source>
</evidence>